<dbReference type="InterPro" id="IPR002110">
    <property type="entry name" value="Ankyrin_rpt"/>
</dbReference>
<dbReference type="PANTHER" id="PTHR24189">
    <property type="entry name" value="MYOTROPHIN"/>
    <property type="match status" value="1"/>
</dbReference>
<reference evidence="5" key="1">
    <citation type="submission" date="2021-01" db="EMBL/GenBank/DDBJ databases">
        <authorList>
            <person name="Corre E."/>
            <person name="Pelletier E."/>
            <person name="Niang G."/>
            <person name="Scheremetjew M."/>
            <person name="Finn R."/>
            <person name="Kale V."/>
            <person name="Holt S."/>
            <person name="Cochrane G."/>
            <person name="Meng A."/>
            <person name="Brown T."/>
            <person name="Cohen L."/>
        </authorList>
    </citation>
    <scope>NUCLEOTIDE SEQUENCE</scope>
</reference>
<dbReference type="PROSITE" id="PS50088">
    <property type="entry name" value="ANK_REPEAT"/>
    <property type="match status" value="1"/>
</dbReference>
<feature type="region of interest" description="Disordered" evidence="4">
    <location>
        <begin position="85"/>
        <end position="155"/>
    </location>
</feature>
<feature type="region of interest" description="Disordered" evidence="4">
    <location>
        <begin position="39"/>
        <end position="59"/>
    </location>
</feature>
<dbReference type="SUPFAM" id="SSF48403">
    <property type="entry name" value="Ankyrin repeat"/>
    <property type="match status" value="2"/>
</dbReference>
<name>A0A7S1AL67_NOCSC</name>
<feature type="compositionally biased region" description="Polar residues" evidence="4">
    <location>
        <begin position="39"/>
        <end position="48"/>
    </location>
</feature>
<feature type="region of interest" description="Disordered" evidence="4">
    <location>
        <begin position="436"/>
        <end position="457"/>
    </location>
</feature>
<evidence type="ECO:0000313" key="5">
    <source>
        <dbReference type="EMBL" id="CAD8857950.1"/>
    </source>
</evidence>
<organism evidence="5">
    <name type="scientific">Noctiluca scintillans</name>
    <name type="common">Sea sparkle</name>
    <name type="synonym">Red tide dinoflagellate</name>
    <dbReference type="NCBI Taxonomy" id="2966"/>
    <lineage>
        <taxon>Eukaryota</taxon>
        <taxon>Sar</taxon>
        <taxon>Alveolata</taxon>
        <taxon>Dinophyceae</taxon>
        <taxon>Noctilucales</taxon>
        <taxon>Noctilucaceae</taxon>
        <taxon>Noctiluca</taxon>
    </lineage>
</organism>
<feature type="repeat" description="ANK" evidence="3">
    <location>
        <begin position="549"/>
        <end position="578"/>
    </location>
</feature>
<sequence>MNLHSSPENHCELASSALCSASPVSRTAAQELPWRCDANSSTSASPLTVPQGVVSPGSERSSALASKLNWLEADVILVTPPRVRRSSRRFRESPTGAEESGVAEATPWTRHSTEGLTPTRKERTVSPGAAQRNVSPRTSVRFEHTASPPVTPPRRERHLSPPLFGSAGPLSHFPQHLVTPRTPRCVPRSCSPPKAPRVLLKDDDALLAALLANSVGAVQGVLEQDPEAALNPIMEGTLLGPPLCVAVTHGCSPSVVAVLLKHRADANASDSKGRPPLSILCSVPSWRSEMVEGALAAAAAEREQQSCQVADQLLRAGADITVQDDAGWCAERFALATNNRHLLELLADADSLGNACDMKEEQSPSGFSLSASCQRTSLSRSQRCVSPDGSCNAPLKRKHALPPGVLALPVTRPRLPRPGQFMTGASPVQELRLLSEGSVSPSSPRGQKRSTSLFQTPQFDEPNLCLQSIARTPERAKPSLNPTPAPRTPTRVEQILSPPPAPRRLLQGTGSSLLVALRSNSVEAVQKALDEDPQAARSPILDEGFVGPPLCVALSLGCGSAVVALLLSRGADVNVTDSRGSSPLSILCSMPSWRSDIAEGCLDEEAAGMEESSSLVARQLLRAGANAASQDSAGLCAVSLALASGNRHLADVVALARRL</sequence>
<dbReference type="AlphaFoldDB" id="A0A7S1AL67"/>
<evidence type="ECO:0000256" key="2">
    <source>
        <dbReference type="ARBA" id="ARBA00023043"/>
    </source>
</evidence>
<gene>
    <name evidence="5" type="ORF">NSCI0253_LOCUS32302</name>
</gene>
<dbReference type="InterPro" id="IPR050745">
    <property type="entry name" value="Multifunctional_regulatory"/>
</dbReference>
<dbReference type="InterPro" id="IPR036770">
    <property type="entry name" value="Ankyrin_rpt-contain_sf"/>
</dbReference>
<proteinExistence type="predicted"/>
<dbReference type="Gene3D" id="1.25.40.20">
    <property type="entry name" value="Ankyrin repeat-containing domain"/>
    <property type="match status" value="2"/>
</dbReference>
<keyword evidence="2 3" id="KW-0040">ANK repeat</keyword>
<evidence type="ECO:0000256" key="3">
    <source>
        <dbReference type="PROSITE-ProRule" id="PRU00023"/>
    </source>
</evidence>
<feature type="region of interest" description="Disordered" evidence="4">
    <location>
        <begin position="472"/>
        <end position="503"/>
    </location>
</feature>
<evidence type="ECO:0000256" key="4">
    <source>
        <dbReference type="SAM" id="MobiDB-lite"/>
    </source>
</evidence>
<feature type="compositionally biased region" description="Polar residues" evidence="4">
    <location>
        <begin position="437"/>
        <end position="457"/>
    </location>
</feature>
<dbReference type="EMBL" id="HBFQ01045399">
    <property type="protein sequence ID" value="CAD8857950.1"/>
    <property type="molecule type" value="Transcribed_RNA"/>
</dbReference>
<accession>A0A7S1AL67</accession>
<dbReference type="PANTHER" id="PTHR24189:SF50">
    <property type="entry name" value="ANKYRIN REPEAT AND SOCS BOX PROTEIN 2"/>
    <property type="match status" value="1"/>
</dbReference>
<protein>
    <submittedName>
        <fullName evidence="5">Uncharacterized protein</fullName>
    </submittedName>
</protein>
<evidence type="ECO:0000256" key="1">
    <source>
        <dbReference type="ARBA" id="ARBA00022737"/>
    </source>
</evidence>
<keyword evidence="1" id="KW-0677">Repeat</keyword>